<organism evidence="6 7">
    <name type="scientific">Sphaerisporangium corydalis</name>
    <dbReference type="NCBI Taxonomy" id="1441875"/>
    <lineage>
        <taxon>Bacteria</taxon>
        <taxon>Bacillati</taxon>
        <taxon>Actinomycetota</taxon>
        <taxon>Actinomycetes</taxon>
        <taxon>Streptosporangiales</taxon>
        <taxon>Streptosporangiaceae</taxon>
        <taxon>Sphaerisporangium</taxon>
    </lineage>
</organism>
<comment type="caution">
    <text evidence="6">The sequence shown here is derived from an EMBL/GenBank/DDBJ whole genome shotgun (WGS) entry which is preliminary data.</text>
</comment>
<evidence type="ECO:0000313" key="6">
    <source>
        <dbReference type="EMBL" id="MFC4591730.1"/>
    </source>
</evidence>
<keyword evidence="2 4" id="KW-0732">Signal</keyword>
<gene>
    <name evidence="6" type="ORF">ACFO8L_36950</name>
</gene>
<dbReference type="PANTHER" id="PTHR43248:SF29">
    <property type="entry name" value="TRIPEPTIDYL AMINOPEPTIDASE"/>
    <property type="match status" value="1"/>
</dbReference>
<dbReference type="EMBL" id="JBHSFN010000036">
    <property type="protein sequence ID" value="MFC4591730.1"/>
    <property type="molecule type" value="Genomic_DNA"/>
</dbReference>
<evidence type="ECO:0000313" key="7">
    <source>
        <dbReference type="Proteomes" id="UP001595891"/>
    </source>
</evidence>
<dbReference type="InterPro" id="IPR051601">
    <property type="entry name" value="Serine_prot/Carboxylest_S33"/>
</dbReference>
<dbReference type="GO" id="GO:0016787">
    <property type="term" value="F:hydrolase activity"/>
    <property type="evidence" value="ECO:0007669"/>
    <property type="project" value="UniProtKB-KW"/>
</dbReference>
<proteinExistence type="inferred from homology"/>
<dbReference type="PANTHER" id="PTHR43248">
    <property type="entry name" value="2-SUCCINYL-6-HYDROXY-2,4-CYCLOHEXADIENE-1-CARBOXYLATE SYNTHASE"/>
    <property type="match status" value="1"/>
</dbReference>
<dbReference type="Pfam" id="PF08386">
    <property type="entry name" value="Abhydrolase_4"/>
    <property type="match status" value="1"/>
</dbReference>
<evidence type="ECO:0000256" key="4">
    <source>
        <dbReference type="SAM" id="SignalP"/>
    </source>
</evidence>
<dbReference type="InterPro" id="IPR029058">
    <property type="entry name" value="AB_hydrolase_fold"/>
</dbReference>
<reference evidence="7" key="1">
    <citation type="journal article" date="2019" name="Int. J. Syst. Evol. Microbiol.">
        <title>The Global Catalogue of Microorganisms (GCM) 10K type strain sequencing project: providing services to taxonomists for standard genome sequencing and annotation.</title>
        <authorList>
            <consortium name="The Broad Institute Genomics Platform"/>
            <consortium name="The Broad Institute Genome Sequencing Center for Infectious Disease"/>
            <person name="Wu L."/>
            <person name="Ma J."/>
        </authorList>
    </citation>
    <scope>NUCLEOTIDE SEQUENCE [LARGE SCALE GENOMIC DNA]</scope>
    <source>
        <strain evidence="7">CCUG 49560</strain>
    </source>
</reference>
<keyword evidence="3 6" id="KW-0378">Hydrolase</keyword>
<evidence type="ECO:0000259" key="5">
    <source>
        <dbReference type="Pfam" id="PF08386"/>
    </source>
</evidence>
<evidence type="ECO:0000256" key="3">
    <source>
        <dbReference type="ARBA" id="ARBA00022801"/>
    </source>
</evidence>
<name>A0ABV9ESM5_9ACTN</name>
<evidence type="ECO:0000256" key="2">
    <source>
        <dbReference type="ARBA" id="ARBA00022729"/>
    </source>
</evidence>
<comment type="similarity">
    <text evidence="1">Belongs to the peptidase S33 family.</text>
</comment>
<feature type="signal peptide" evidence="4">
    <location>
        <begin position="1"/>
        <end position="21"/>
    </location>
</feature>
<dbReference type="SUPFAM" id="SSF53474">
    <property type="entry name" value="alpha/beta-Hydrolases"/>
    <property type="match status" value="1"/>
</dbReference>
<keyword evidence="7" id="KW-1185">Reference proteome</keyword>
<dbReference type="Proteomes" id="UP001595891">
    <property type="component" value="Unassembled WGS sequence"/>
</dbReference>
<feature type="domain" description="Peptidase S33 tripeptidyl aminopeptidase-like C-terminal" evidence="5">
    <location>
        <begin position="388"/>
        <end position="488"/>
    </location>
</feature>
<accession>A0ABV9ESM5</accession>
<dbReference type="RefSeq" id="WP_262845443.1">
    <property type="nucleotide sequence ID" value="NZ_JANZYP010000039.1"/>
</dbReference>
<dbReference type="InterPro" id="IPR013595">
    <property type="entry name" value="Pept_S33_TAP-like_C"/>
</dbReference>
<protein>
    <submittedName>
        <fullName evidence="6">Alpha/beta hydrolase</fullName>
    </submittedName>
</protein>
<dbReference type="Gene3D" id="3.40.50.1820">
    <property type="entry name" value="alpha/beta hydrolase"/>
    <property type="match status" value="1"/>
</dbReference>
<sequence length="491" mass="52467">MARVPLVALSLLAGLMTTGFAVDQPPDLLRQTYYTQHMDWGDCGDGFQCATLEVPLDYAKPGKDRIALSVVRLPASGGRKAGRKIGSLLLNPGGPGGSGLDYARSAMTVVSARLRERFDIVGFDPRGVGDSAPVRCPTGPQLDRFLGLDPTPDTPAEIEEGEDAARQYARGCAARSGELLAHVGTPDAARDMDVLRAALGDDKLTYLGKSYGTYLGATYADLFPGKVRALVLDGALDPKLTKADISKVQARGFDLAFESFLRDCFTAKDCPFKARTVDKATAEATALLDGTDKTPLRNTADKRKVGEGIALTGLLYPLYDEKAWPYLRQALAAAFKGDGTILLRFADLYNGRRADGTYSNETEAHIAINCLDHPYSAAPTPPAPKSSLMGKYLTDGKGPCAYWPVKSTSTPRPLHAKGAAPIVVVGTIRDPATPYQWSRALASQLSSGRLLTFDGDGHTAYGRGSTCVDTLIDRYFLSLKPPPAGTTCPKV</sequence>
<evidence type="ECO:0000256" key="1">
    <source>
        <dbReference type="ARBA" id="ARBA00010088"/>
    </source>
</evidence>
<feature type="chain" id="PRO_5045417058" evidence="4">
    <location>
        <begin position="22"/>
        <end position="491"/>
    </location>
</feature>